<evidence type="ECO:0000313" key="1">
    <source>
        <dbReference type="EMBL" id="XBO45492.1"/>
    </source>
</evidence>
<proteinExistence type="predicted"/>
<sequence length="177" mass="18012">MSRVMFVGDSHLDAVRGERLTAFEAAVGRRVDNRAVGGSGVHDVPTQAAGAPTDIAVTVLSLGTNDCAPWKEISFESFASTIPSLVATLPGRVVYLAPPGVDESVLGPDDPTLAGVARYTDAARAAVAAHAGTTVESQQVLAGLGASAFVEDGVHLTDVAYALLLKALAGELGPAPH</sequence>
<accession>A0AAU7JYW4</accession>
<dbReference type="CDD" id="cd00229">
    <property type="entry name" value="SGNH_hydrolase"/>
    <property type="match status" value="1"/>
</dbReference>
<reference evidence="1" key="1">
    <citation type="submission" date="2024-05" db="EMBL/GenBank/DDBJ databases">
        <authorList>
            <person name="Kim S."/>
            <person name="Heo J."/>
            <person name="Choi H."/>
            <person name="Choi Y."/>
            <person name="Kwon S.-W."/>
            <person name="Kim Y."/>
        </authorList>
    </citation>
    <scope>NUCLEOTIDE SEQUENCE</scope>
    <source>
        <strain evidence="1">KACC 23699</strain>
    </source>
</reference>
<dbReference type="AlphaFoldDB" id="A0AAU7JYW4"/>
<dbReference type="EMBL" id="CP157483">
    <property type="protein sequence ID" value="XBO45492.1"/>
    <property type="molecule type" value="Genomic_DNA"/>
</dbReference>
<gene>
    <name evidence="1" type="ORF">ABEG17_09210</name>
</gene>
<keyword evidence="1" id="KW-0378">Hydrolase</keyword>
<protein>
    <submittedName>
        <fullName evidence="1">SGNH/GDSL hydrolase family protein</fullName>
    </submittedName>
</protein>
<dbReference type="GO" id="GO:0016787">
    <property type="term" value="F:hydrolase activity"/>
    <property type="evidence" value="ECO:0007669"/>
    <property type="project" value="UniProtKB-KW"/>
</dbReference>
<dbReference type="RefSeq" id="WP_406832994.1">
    <property type="nucleotide sequence ID" value="NZ_CP157483.1"/>
</dbReference>
<dbReference type="Gene3D" id="3.40.50.1110">
    <property type="entry name" value="SGNH hydrolase"/>
    <property type="match status" value="1"/>
</dbReference>
<name>A0AAU7JYW4_9MICO</name>
<dbReference type="SUPFAM" id="SSF52266">
    <property type="entry name" value="SGNH hydrolase"/>
    <property type="match status" value="1"/>
</dbReference>
<dbReference type="InterPro" id="IPR036514">
    <property type="entry name" value="SGNH_hydro_sf"/>
</dbReference>
<organism evidence="1">
    <name type="scientific">Pedococcus sp. KACC 23699</name>
    <dbReference type="NCBI Taxonomy" id="3149228"/>
    <lineage>
        <taxon>Bacteria</taxon>
        <taxon>Bacillati</taxon>
        <taxon>Actinomycetota</taxon>
        <taxon>Actinomycetes</taxon>
        <taxon>Micrococcales</taxon>
        <taxon>Intrasporangiaceae</taxon>
        <taxon>Pedococcus</taxon>
    </lineage>
</organism>